<dbReference type="EMBL" id="JAMDGY010000080">
    <property type="protein sequence ID" value="MDD0993157.1"/>
    <property type="molecule type" value="Genomic_DNA"/>
</dbReference>
<evidence type="ECO:0000313" key="12">
    <source>
        <dbReference type="EMBL" id="MDD0993157.1"/>
    </source>
</evidence>
<dbReference type="RefSeq" id="WP_273909106.1">
    <property type="nucleotide sequence ID" value="NZ_JAMDGX010000004.1"/>
</dbReference>
<keyword evidence="8" id="KW-0443">Lipid metabolism</keyword>
<keyword evidence="13" id="KW-1185">Reference proteome</keyword>
<dbReference type="InterPro" id="IPR001451">
    <property type="entry name" value="Hexapep"/>
</dbReference>
<evidence type="ECO:0000256" key="3">
    <source>
        <dbReference type="ARBA" id="ARBA00020291"/>
    </source>
</evidence>
<dbReference type="Proteomes" id="UP001148203">
    <property type="component" value="Unassembled WGS sequence"/>
</dbReference>
<comment type="similarity">
    <text evidence="1">Belongs to the transferase hexapeptide repeat family.</text>
</comment>
<comment type="caution">
    <text evidence="12">The sequence shown here is derived from an EMBL/GenBank/DDBJ whole genome shotgun (WGS) entry which is preliminary data.</text>
</comment>
<keyword evidence="6" id="KW-0808">Transferase</keyword>
<dbReference type="PANTHER" id="PTHR43300">
    <property type="entry name" value="ACETYLTRANSFERASE"/>
    <property type="match status" value="1"/>
</dbReference>
<evidence type="ECO:0000256" key="1">
    <source>
        <dbReference type="ARBA" id="ARBA00007274"/>
    </source>
</evidence>
<gene>
    <name evidence="12" type="ORF">M5G11_21755</name>
</gene>
<proteinExistence type="inferred from homology"/>
<evidence type="ECO:0000256" key="8">
    <source>
        <dbReference type="ARBA" id="ARBA00023098"/>
    </source>
</evidence>
<dbReference type="InterPro" id="IPR011004">
    <property type="entry name" value="Trimer_LpxA-like_sf"/>
</dbReference>
<keyword evidence="5" id="KW-0441">Lipid A biosynthesis</keyword>
<evidence type="ECO:0000256" key="2">
    <source>
        <dbReference type="ARBA" id="ARBA00013235"/>
    </source>
</evidence>
<evidence type="ECO:0000256" key="11">
    <source>
        <dbReference type="ARBA" id="ARBA00047633"/>
    </source>
</evidence>
<keyword evidence="10" id="KW-0012">Acyltransferase</keyword>
<keyword evidence="4" id="KW-0444">Lipid biosynthesis</keyword>
<dbReference type="Pfam" id="PF00132">
    <property type="entry name" value="Hexapep"/>
    <property type="match status" value="1"/>
</dbReference>
<evidence type="ECO:0000256" key="10">
    <source>
        <dbReference type="ARBA" id="ARBA00023315"/>
    </source>
</evidence>
<reference evidence="12 13" key="1">
    <citation type="submission" date="2022-05" db="EMBL/GenBank/DDBJ databases">
        <title>Novel Pseudomonas spp. Isolated from a Rainbow Trout Aquaculture Facility.</title>
        <authorList>
            <person name="Testerman T."/>
            <person name="Graf J."/>
        </authorList>
    </citation>
    <scope>NUCLEOTIDE SEQUENCE [LARGE SCALE GENOMIC DNA]</scope>
    <source>
        <strain evidence="12 13">ID681</strain>
    </source>
</reference>
<dbReference type="InterPro" id="IPR018357">
    <property type="entry name" value="Hexapep_transf_CS"/>
</dbReference>
<dbReference type="InterPro" id="IPR050179">
    <property type="entry name" value="Trans_hexapeptide_repeat"/>
</dbReference>
<dbReference type="SUPFAM" id="SSF51161">
    <property type="entry name" value="Trimeric LpxA-like enzymes"/>
    <property type="match status" value="1"/>
</dbReference>
<keyword evidence="7" id="KW-0677">Repeat</keyword>
<keyword evidence="9" id="KW-0046">Antibiotic resistance</keyword>
<name>A0ABT5NYF3_9PSED</name>
<evidence type="ECO:0000256" key="6">
    <source>
        <dbReference type="ARBA" id="ARBA00022679"/>
    </source>
</evidence>
<sequence length="230" mass="25506">MKYFKNLYWKGWIRKRGCKLAGGLPSLSKKSRLVLEASAELGRVSIVSHSLSVGAHTYIRSGGVLEVVSSIGRYCSIGVDVFIGQEKATHPADWVSSHPFQFTDTTHRYDPELKPATIGHDVWIGRGAMVLEGVNVGTGAIIATRALVTRDVPPYAIVAGVPAKVIRYRHSPELIERLLASQWWELDCEWLKGLPLDCPQAFLDQLEQLKDKPQADYARLEISRKGAKAL</sequence>
<dbReference type="PROSITE" id="PS00101">
    <property type="entry name" value="HEXAPEP_TRANSFERASES"/>
    <property type="match status" value="1"/>
</dbReference>
<evidence type="ECO:0000256" key="7">
    <source>
        <dbReference type="ARBA" id="ARBA00022737"/>
    </source>
</evidence>
<evidence type="ECO:0000256" key="4">
    <source>
        <dbReference type="ARBA" id="ARBA00022516"/>
    </source>
</evidence>
<evidence type="ECO:0000256" key="5">
    <source>
        <dbReference type="ARBA" id="ARBA00022556"/>
    </source>
</evidence>
<protein>
    <recommendedName>
        <fullName evidence="3">Chloramphenicol acetyltransferase</fullName>
        <ecNumber evidence="2">2.3.1.28</ecNumber>
    </recommendedName>
</protein>
<organism evidence="12 13">
    <name type="scientific">Pseudomonas fontis</name>
    <dbReference type="NCBI Taxonomy" id="2942633"/>
    <lineage>
        <taxon>Bacteria</taxon>
        <taxon>Pseudomonadati</taxon>
        <taxon>Pseudomonadota</taxon>
        <taxon>Gammaproteobacteria</taxon>
        <taxon>Pseudomonadales</taxon>
        <taxon>Pseudomonadaceae</taxon>
        <taxon>Pseudomonas</taxon>
    </lineage>
</organism>
<evidence type="ECO:0000313" key="13">
    <source>
        <dbReference type="Proteomes" id="UP001148203"/>
    </source>
</evidence>
<dbReference type="PANTHER" id="PTHR43300:SF12">
    <property type="entry name" value="CHLORAMPHENICOL ACETYLTRANSFERASE"/>
    <property type="match status" value="1"/>
</dbReference>
<dbReference type="CDD" id="cd03349">
    <property type="entry name" value="LbH_XAT"/>
    <property type="match status" value="1"/>
</dbReference>
<accession>A0ABT5NYF3</accession>
<dbReference type="EC" id="2.3.1.28" evidence="2"/>
<comment type="catalytic activity">
    <reaction evidence="11">
        <text>chloramphenicol + acetyl-CoA = chloramphenicol 3-acetate + CoA</text>
        <dbReference type="Rhea" id="RHEA:18421"/>
        <dbReference type="ChEBI" id="CHEBI:16730"/>
        <dbReference type="ChEBI" id="CHEBI:17698"/>
        <dbReference type="ChEBI" id="CHEBI:57287"/>
        <dbReference type="ChEBI" id="CHEBI:57288"/>
        <dbReference type="EC" id="2.3.1.28"/>
    </reaction>
</comment>
<dbReference type="Gene3D" id="2.160.10.10">
    <property type="entry name" value="Hexapeptide repeat proteins"/>
    <property type="match status" value="1"/>
</dbReference>
<evidence type="ECO:0000256" key="9">
    <source>
        <dbReference type="ARBA" id="ARBA00023251"/>
    </source>
</evidence>